<dbReference type="GO" id="GO:0003824">
    <property type="term" value="F:catalytic activity"/>
    <property type="evidence" value="ECO:0007669"/>
    <property type="project" value="InterPro"/>
</dbReference>
<organism evidence="2 3">
    <name type="scientific">Dibothriocephalus latus</name>
    <name type="common">Fish tapeworm</name>
    <name type="synonym">Diphyllobothrium latum</name>
    <dbReference type="NCBI Taxonomy" id="60516"/>
    <lineage>
        <taxon>Eukaryota</taxon>
        <taxon>Metazoa</taxon>
        <taxon>Spiralia</taxon>
        <taxon>Lophotrochozoa</taxon>
        <taxon>Platyhelminthes</taxon>
        <taxon>Cestoda</taxon>
        <taxon>Eucestoda</taxon>
        <taxon>Diphyllobothriidea</taxon>
        <taxon>Diphyllobothriidae</taxon>
        <taxon>Dibothriocephalus</taxon>
    </lineage>
</organism>
<reference evidence="2 3" key="1">
    <citation type="submission" date="2018-11" db="EMBL/GenBank/DDBJ databases">
        <authorList>
            <consortium name="Pathogen Informatics"/>
        </authorList>
    </citation>
    <scope>NUCLEOTIDE SEQUENCE [LARGE SCALE GENOMIC DNA]</scope>
</reference>
<evidence type="ECO:0000313" key="3">
    <source>
        <dbReference type="Proteomes" id="UP000281553"/>
    </source>
</evidence>
<proteinExistence type="inferred from homology"/>
<dbReference type="Proteomes" id="UP000281553">
    <property type="component" value="Unassembled WGS sequence"/>
</dbReference>
<name>A0A3P7P302_DIBLA</name>
<dbReference type="InterPro" id="IPR023606">
    <property type="entry name" value="CoA-Trfase_III_dom_1_sf"/>
</dbReference>
<accession>A0A3P7P302</accession>
<dbReference type="EMBL" id="UYRU01053618">
    <property type="protein sequence ID" value="VDN12326.1"/>
    <property type="molecule type" value="Genomic_DNA"/>
</dbReference>
<evidence type="ECO:0000313" key="2">
    <source>
        <dbReference type="EMBL" id="VDN12326.1"/>
    </source>
</evidence>
<dbReference type="OrthoDB" id="16747at2759"/>
<dbReference type="InterPro" id="IPR050509">
    <property type="entry name" value="CoA-transferase_III"/>
</dbReference>
<dbReference type="Gene3D" id="3.40.50.10540">
    <property type="entry name" value="Crotonobetainyl-coa:carnitine coa-transferase, domain 1"/>
    <property type="match status" value="1"/>
</dbReference>
<dbReference type="InterPro" id="IPR003673">
    <property type="entry name" value="CoA-Trfase_fam_III"/>
</dbReference>
<comment type="similarity">
    <text evidence="1">Belongs to the CoA-transferase III family.</text>
</comment>
<gene>
    <name evidence="2" type="ORF">DILT_LOCUS8157</name>
</gene>
<dbReference type="PANTHER" id="PTHR48228">
    <property type="entry name" value="SUCCINYL-COA--D-CITRAMALATE COA-TRANSFERASE"/>
    <property type="match status" value="1"/>
</dbReference>
<dbReference type="Pfam" id="PF02515">
    <property type="entry name" value="CoA_transf_3"/>
    <property type="match status" value="1"/>
</dbReference>
<dbReference type="PANTHER" id="PTHR48228:SF5">
    <property type="entry name" value="ALPHA-METHYLACYL-COA RACEMASE"/>
    <property type="match status" value="1"/>
</dbReference>
<sequence length="71" mass="7897">MLNAEKTIVPLDLRESSDKAKMIELCKKSDVLLDPYRPKCLDRLGFSPATLHKLNPRLILARLSGYGSAGK</sequence>
<protein>
    <submittedName>
        <fullName evidence="2">Uncharacterized protein</fullName>
    </submittedName>
</protein>
<dbReference type="SUPFAM" id="SSF89796">
    <property type="entry name" value="CoA-transferase family III (CaiB/BaiF)"/>
    <property type="match status" value="1"/>
</dbReference>
<evidence type="ECO:0000256" key="1">
    <source>
        <dbReference type="ARBA" id="ARBA00008383"/>
    </source>
</evidence>
<keyword evidence="3" id="KW-1185">Reference proteome</keyword>
<dbReference type="AlphaFoldDB" id="A0A3P7P302"/>